<keyword evidence="3" id="KW-1185">Reference proteome</keyword>
<dbReference type="Proteomes" id="UP001476282">
    <property type="component" value="Unassembled WGS sequence"/>
</dbReference>
<evidence type="ECO:0000313" key="2">
    <source>
        <dbReference type="EMBL" id="GAA5482065.1"/>
    </source>
</evidence>
<name>A0ABP9ULF1_9BACT</name>
<keyword evidence="1" id="KW-0175">Coiled coil</keyword>
<evidence type="ECO:0000256" key="1">
    <source>
        <dbReference type="SAM" id="Coils"/>
    </source>
</evidence>
<dbReference type="EMBL" id="BAABRI010000006">
    <property type="protein sequence ID" value="GAA5482065.1"/>
    <property type="molecule type" value="Genomic_DNA"/>
</dbReference>
<comment type="caution">
    <text evidence="2">The sequence shown here is derived from an EMBL/GenBank/DDBJ whole genome shotgun (WGS) entry which is preliminary data.</text>
</comment>
<dbReference type="RefSeq" id="WP_353566212.1">
    <property type="nucleotide sequence ID" value="NZ_BAABRI010000006.1"/>
</dbReference>
<gene>
    <name evidence="2" type="ORF">Hsar01_01280</name>
</gene>
<feature type="coiled-coil region" evidence="1">
    <location>
        <begin position="137"/>
        <end position="164"/>
    </location>
</feature>
<protein>
    <recommendedName>
        <fullName evidence="4">Small terminase subunit</fullName>
    </recommendedName>
</protein>
<proteinExistence type="predicted"/>
<evidence type="ECO:0000313" key="3">
    <source>
        <dbReference type="Proteomes" id="UP001476282"/>
    </source>
</evidence>
<accession>A0ABP9ULF1</accession>
<evidence type="ECO:0008006" key="4">
    <source>
        <dbReference type="Google" id="ProtNLM"/>
    </source>
</evidence>
<reference evidence="2 3" key="1">
    <citation type="submission" date="2024-02" db="EMBL/GenBank/DDBJ databases">
        <title>Haloferula sargassicola NBRC 104335.</title>
        <authorList>
            <person name="Ichikawa N."/>
            <person name="Katano-Makiyama Y."/>
            <person name="Hidaka K."/>
        </authorList>
    </citation>
    <scope>NUCLEOTIDE SEQUENCE [LARGE SCALE GENOMIC DNA]</scope>
    <source>
        <strain evidence="2 3">NBRC 104335</strain>
    </source>
</reference>
<sequence length="185" mass="21451">MAGKSRIDAKLKRAPRDQQLELWRLRNPLDPETKPLSLEELQLEVPRICGFTASVNTLWRWEQWFALELEWEEAIEEADQLVERLIKDPAVDPAKAKRAAQLLFTHRAMKQDDGDLFVKLSTLDLKREAQETAQGRLDLDRERFEEMKREVEKKEAAKKSLEERKAAGGLSDEALELIERTLGML</sequence>
<organism evidence="2 3">
    <name type="scientific">Haloferula sargassicola</name>
    <dbReference type="NCBI Taxonomy" id="490096"/>
    <lineage>
        <taxon>Bacteria</taxon>
        <taxon>Pseudomonadati</taxon>
        <taxon>Verrucomicrobiota</taxon>
        <taxon>Verrucomicrobiia</taxon>
        <taxon>Verrucomicrobiales</taxon>
        <taxon>Verrucomicrobiaceae</taxon>
        <taxon>Haloferula</taxon>
    </lineage>
</organism>